<dbReference type="EMBL" id="BPLR01014660">
    <property type="protein sequence ID" value="GIY70412.1"/>
    <property type="molecule type" value="Genomic_DNA"/>
</dbReference>
<protein>
    <recommendedName>
        <fullName evidence="4">Secreted protein</fullName>
    </recommendedName>
</protein>
<sequence>MARVAIAYCMIGLWSPCIWAHLVPMPRFRAIFGDPLFKKHPRVFGSSRFLFHEIKKERKKKNPKLLNEFTKERERVTAKVNGTHRRPDHLTIISPTRCYPMSVVSGPKVRAALTCRRKWAKRENIGFEPRQSDYQRTRNHALRHGEGEAFFPTEEESN</sequence>
<evidence type="ECO:0000313" key="2">
    <source>
        <dbReference type="EMBL" id="GIY70412.1"/>
    </source>
</evidence>
<accession>A0AAV4VJD0</accession>
<comment type="caution">
    <text evidence="2">The sequence shown here is derived from an EMBL/GenBank/DDBJ whole genome shotgun (WGS) entry which is preliminary data.</text>
</comment>
<feature type="region of interest" description="Disordered" evidence="1">
    <location>
        <begin position="136"/>
        <end position="158"/>
    </location>
</feature>
<dbReference type="AlphaFoldDB" id="A0AAV4VJD0"/>
<gene>
    <name evidence="2" type="ORF">CEXT_286211</name>
</gene>
<proteinExistence type="predicted"/>
<evidence type="ECO:0008006" key="4">
    <source>
        <dbReference type="Google" id="ProtNLM"/>
    </source>
</evidence>
<evidence type="ECO:0000256" key="1">
    <source>
        <dbReference type="SAM" id="MobiDB-lite"/>
    </source>
</evidence>
<dbReference type="Proteomes" id="UP001054945">
    <property type="component" value="Unassembled WGS sequence"/>
</dbReference>
<keyword evidence="3" id="KW-1185">Reference proteome</keyword>
<name>A0AAV4VJD0_CAEEX</name>
<organism evidence="2 3">
    <name type="scientific">Caerostris extrusa</name>
    <name type="common">Bark spider</name>
    <name type="synonym">Caerostris bankana</name>
    <dbReference type="NCBI Taxonomy" id="172846"/>
    <lineage>
        <taxon>Eukaryota</taxon>
        <taxon>Metazoa</taxon>
        <taxon>Ecdysozoa</taxon>
        <taxon>Arthropoda</taxon>
        <taxon>Chelicerata</taxon>
        <taxon>Arachnida</taxon>
        <taxon>Araneae</taxon>
        <taxon>Araneomorphae</taxon>
        <taxon>Entelegynae</taxon>
        <taxon>Araneoidea</taxon>
        <taxon>Araneidae</taxon>
        <taxon>Caerostris</taxon>
    </lineage>
</organism>
<reference evidence="2 3" key="1">
    <citation type="submission" date="2021-06" db="EMBL/GenBank/DDBJ databases">
        <title>Caerostris extrusa draft genome.</title>
        <authorList>
            <person name="Kono N."/>
            <person name="Arakawa K."/>
        </authorList>
    </citation>
    <scope>NUCLEOTIDE SEQUENCE [LARGE SCALE GENOMIC DNA]</scope>
</reference>
<evidence type="ECO:0000313" key="3">
    <source>
        <dbReference type="Proteomes" id="UP001054945"/>
    </source>
</evidence>